<keyword evidence="3" id="KW-1185">Reference proteome</keyword>
<evidence type="ECO:0000313" key="3">
    <source>
        <dbReference type="Proteomes" id="UP000632125"/>
    </source>
</evidence>
<accession>A0A927CMV9</accession>
<dbReference type="EMBL" id="JACXIY010000019">
    <property type="protein sequence ID" value="MBD2870330.1"/>
    <property type="molecule type" value="Genomic_DNA"/>
</dbReference>
<proteinExistence type="predicted"/>
<evidence type="ECO:0000259" key="1">
    <source>
        <dbReference type="Pfam" id="PF13349"/>
    </source>
</evidence>
<protein>
    <submittedName>
        <fullName evidence="2">DUF4097 family beta strand repeat protein</fullName>
    </submittedName>
</protein>
<dbReference type="Proteomes" id="UP000632125">
    <property type="component" value="Unassembled WGS sequence"/>
</dbReference>
<feature type="domain" description="DUF4097" evidence="1">
    <location>
        <begin position="76"/>
        <end position="354"/>
    </location>
</feature>
<dbReference type="InterPro" id="IPR025164">
    <property type="entry name" value="Toastrack_DUF4097"/>
</dbReference>
<dbReference type="AlphaFoldDB" id="A0A927CMV9"/>
<reference evidence="2" key="1">
    <citation type="submission" date="2020-09" db="EMBL/GenBank/DDBJ databases">
        <title>A novel bacterium of genus Paenibacillus, isolated from South China Sea.</title>
        <authorList>
            <person name="Huang H."/>
            <person name="Mo K."/>
            <person name="Hu Y."/>
        </authorList>
    </citation>
    <scope>NUCLEOTIDE SEQUENCE</scope>
    <source>
        <strain evidence="2">IB182493</strain>
    </source>
</reference>
<organism evidence="2 3">
    <name type="scientific">Paenibacillus arenilitoris</name>
    <dbReference type="NCBI Taxonomy" id="2772299"/>
    <lineage>
        <taxon>Bacteria</taxon>
        <taxon>Bacillati</taxon>
        <taxon>Bacillota</taxon>
        <taxon>Bacilli</taxon>
        <taxon>Bacillales</taxon>
        <taxon>Paenibacillaceae</taxon>
        <taxon>Paenibacillus</taxon>
    </lineage>
</organism>
<name>A0A927CMV9_9BACL</name>
<evidence type="ECO:0000313" key="2">
    <source>
        <dbReference type="EMBL" id="MBD2870330.1"/>
    </source>
</evidence>
<comment type="caution">
    <text evidence="2">The sequence shown here is derived from an EMBL/GenBank/DDBJ whole genome shotgun (WGS) entry which is preliminary data.</text>
</comment>
<dbReference type="RefSeq" id="WP_190863169.1">
    <property type="nucleotide sequence ID" value="NZ_JACXIY010000019.1"/>
</dbReference>
<sequence length="367" mass="39188">MVFRKKRTILLASVAVLLLLSILDVAFRKEELFEAFGDQFLNNPRTEAYVKAHQEAEATAERQLEWKRQDLGDVKLTSARGRIAVKRSPDDTIRLHYTVAASAKDKETAERKLEAVKVEERTADGRLSLAATANGKPVDDGSVKLGYVLHIPGGMKLSLESENGFVTVDGVQGDVEIASYSDILELTGVSGYVAVDASYGSLYLSGIKGGLDYKNRYGEATIEDVEGAIALMSRTGYTHLTGIAGSIAADAESGSLHLRDTTGPVRIVGRGTALQLEQIQGDIDVSTDSGDATFILPEAEGYALSASAQNGAIRTSLPFPVEPAADDSGKSLLEGVIGTGRWSIDVQAVSADIILHAKPSLQQADHK</sequence>
<dbReference type="Pfam" id="PF13349">
    <property type="entry name" value="DUF4097"/>
    <property type="match status" value="1"/>
</dbReference>
<gene>
    <name evidence="2" type="ORF">IDH41_17260</name>
</gene>